<dbReference type="AlphaFoldDB" id="A0A6A3NXM5"/>
<proteinExistence type="predicted"/>
<dbReference type="Proteomes" id="UP000435112">
    <property type="component" value="Unassembled WGS sequence"/>
</dbReference>
<organism evidence="2 7">
    <name type="scientific">Phytophthora rubi</name>
    <dbReference type="NCBI Taxonomy" id="129364"/>
    <lineage>
        <taxon>Eukaryota</taxon>
        <taxon>Sar</taxon>
        <taxon>Stramenopiles</taxon>
        <taxon>Oomycota</taxon>
        <taxon>Peronosporomycetes</taxon>
        <taxon>Peronosporales</taxon>
        <taxon>Peronosporaceae</taxon>
        <taxon>Phytophthora</taxon>
    </lineage>
</organism>
<dbReference type="EMBL" id="QXFU01000018">
    <property type="protein sequence ID" value="KAE9047964.1"/>
    <property type="molecule type" value="Genomic_DNA"/>
</dbReference>
<evidence type="ECO:0000313" key="7">
    <source>
        <dbReference type="Proteomes" id="UP000435112"/>
    </source>
</evidence>
<feature type="region of interest" description="Disordered" evidence="1">
    <location>
        <begin position="215"/>
        <end position="240"/>
    </location>
</feature>
<reference evidence="5 7" key="1">
    <citation type="submission" date="2018-09" db="EMBL/GenBank/DDBJ databases">
        <title>Genomic investigation of the strawberry pathogen Phytophthora fragariae indicates pathogenicity is determined by transcriptional variation in three key races.</title>
        <authorList>
            <person name="Adams T.M."/>
            <person name="Armitage A.D."/>
            <person name="Sobczyk M.K."/>
            <person name="Bates H.J."/>
            <person name="Dunwell J.M."/>
            <person name="Nellist C.F."/>
            <person name="Harrison R.J."/>
        </authorList>
    </citation>
    <scope>NUCLEOTIDE SEQUENCE [LARGE SCALE GENOMIC DNA]</scope>
    <source>
        <strain evidence="3 5">SCRP249</strain>
        <strain evidence="2 7">SCRP324</strain>
        <strain evidence="4 6">SCRP333</strain>
    </source>
</reference>
<feature type="compositionally biased region" description="Low complexity" evidence="1">
    <location>
        <begin position="10"/>
        <end position="28"/>
    </location>
</feature>
<accession>A0A6A3NXM5</accession>
<feature type="compositionally biased region" description="Basic and acidic residues" evidence="1">
    <location>
        <begin position="71"/>
        <end position="83"/>
    </location>
</feature>
<evidence type="ECO:0000313" key="5">
    <source>
        <dbReference type="Proteomes" id="UP000429607"/>
    </source>
</evidence>
<evidence type="ECO:0000313" key="2">
    <source>
        <dbReference type="EMBL" id="KAE9047964.1"/>
    </source>
</evidence>
<dbReference type="EMBL" id="QXFV01000015">
    <property type="protein sequence ID" value="KAE9052350.1"/>
    <property type="molecule type" value="Genomic_DNA"/>
</dbReference>
<evidence type="ECO:0000313" key="6">
    <source>
        <dbReference type="Proteomes" id="UP000434957"/>
    </source>
</evidence>
<sequence>MDSNSNNQLPRRSLSRSSPSRSSRTSSRSPERSSRTSSRSSRSSRSPSRFQLSQVQRGRASSSDSYVRQESGYRQRSVSDDTGRATAQATIDLSAPKFPPLAHLLTTKLEDVVTGERLRLFECASPKCETRVRGDFAPVLCHRCRGKNPVSGLIFAHRDDVELLNILRKYGQVIDCLIDLKQRARDHEMSKLNGMIEESKPAPCDYRDNQRIIELDSDDSMGDSEDFAGRLSDDYSGDEL</sequence>
<comment type="caution">
    <text evidence="2">The sequence shown here is derived from an EMBL/GenBank/DDBJ whole genome shotgun (WGS) entry which is preliminary data.</text>
</comment>
<name>A0A6A3NXM5_9STRA</name>
<evidence type="ECO:0000256" key="1">
    <source>
        <dbReference type="SAM" id="MobiDB-lite"/>
    </source>
</evidence>
<dbReference type="Proteomes" id="UP000429607">
    <property type="component" value="Unassembled WGS sequence"/>
</dbReference>
<keyword evidence="6" id="KW-1185">Reference proteome</keyword>
<feature type="region of interest" description="Disordered" evidence="1">
    <location>
        <begin position="1"/>
        <end position="85"/>
    </location>
</feature>
<dbReference type="OrthoDB" id="10501222at2759"/>
<feature type="compositionally biased region" description="Polar residues" evidence="1">
    <location>
        <begin position="50"/>
        <end position="70"/>
    </location>
</feature>
<evidence type="ECO:0000313" key="3">
    <source>
        <dbReference type="EMBL" id="KAE9052350.1"/>
    </source>
</evidence>
<dbReference type="Proteomes" id="UP000434957">
    <property type="component" value="Unassembled WGS sequence"/>
</dbReference>
<protein>
    <submittedName>
        <fullName evidence="2">Uncharacterized protein</fullName>
    </submittedName>
</protein>
<evidence type="ECO:0000313" key="4">
    <source>
        <dbReference type="EMBL" id="KAE9359142.1"/>
    </source>
</evidence>
<feature type="compositionally biased region" description="Acidic residues" evidence="1">
    <location>
        <begin position="215"/>
        <end position="226"/>
    </location>
</feature>
<gene>
    <name evidence="3" type="ORF">PR001_g610</name>
    <name evidence="2" type="ORF">PR002_g718</name>
    <name evidence="4" type="ORF">PR003_g897</name>
</gene>
<feature type="compositionally biased region" description="Low complexity" evidence="1">
    <location>
        <begin position="35"/>
        <end position="49"/>
    </location>
</feature>
<dbReference type="EMBL" id="QXFT01000022">
    <property type="protein sequence ID" value="KAE9359142.1"/>
    <property type="molecule type" value="Genomic_DNA"/>
</dbReference>